<reference evidence="2" key="1">
    <citation type="submission" date="2021-07" db="EMBL/GenBank/DDBJ databases">
        <title>Genomic diversity and antimicrobial resistance of Prevotella spp. isolated from chronic lung disease airways.</title>
        <authorList>
            <person name="Webb K.A."/>
            <person name="Olagoke O.S."/>
            <person name="Baird T."/>
            <person name="Neill J."/>
            <person name="Pham A."/>
            <person name="Wells T.J."/>
            <person name="Ramsay K.A."/>
            <person name="Bell S.C."/>
            <person name="Sarovich D.S."/>
            <person name="Price E.P."/>
        </authorList>
    </citation>
    <scope>NUCLEOTIDE SEQUENCE</scope>
    <source>
        <strain evidence="2">SCHI0047.S.3</strain>
    </source>
</reference>
<dbReference type="InterPro" id="IPR000086">
    <property type="entry name" value="NUDIX_hydrolase_dom"/>
</dbReference>
<protein>
    <submittedName>
        <fullName evidence="2">NUDIX domain-containing protein</fullName>
    </submittedName>
</protein>
<dbReference type="Pfam" id="PF00293">
    <property type="entry name" value="NUDIX"/>
    <property type="match status" value="1"/>
</dbReference>
<comment type="caution">
    <text evidence="2">The sequence shown here is derived from an EMBL/GenBank/DDBJ whole genome shotgun (WGS) entry which is preliminary data.</text>
</comment>
<dbReference type="PROSITE" id="PS00893">
    <property type="entry name" value="NUDIX_BOX"/>
    <property type="match status" value="1"/>
</dbReference>
<organism evidence="2 3">
    <name type="scientific">Segatella salivae</name>
    <dbReference type="NCBI Taxonomy" id="228604"/>
    <lineage>
        <taxon>Bacteria</taxon>
        <taxon>Pseudomonadati</taxon>
        <taxon>Bacteroidota</taxon>
        <taxon>Bacteroidia</taxon>
        <taxon>Bacteroidales</taxon>
        <taxon>Prevotellaceae</taxon>
        <taxon>Segatella</taxon>
    </lineage>
</organism>
<feature type="domain" description="Nudix hydrolase" evidence="1">
    <location>
        <begin position="38"/>
        <end position="171"/>
    </location>
</feature>
<dbReference type="RefSeq" id="WP_219426225.1">
    <property type="nucleotide sequence ID" value="NZ_JAHXQY010000014.1"/>
</dbReference>
<dbReference type="InterPro" id="IPR020084">
    <property type="entry name" value="NUDIX_hydrolase_CS"/>
</dbReference>
<gene>
    <name evidence="2" type="ORF">KZY68_09665</name>
</gene>
<sequence>MLLLERMAFCPLCGSSHFVVNSEKSRRCKDCGFEYFMNPSSANVALIFNQRQELLVVRRKNDPARGTLDLPGGFADMQETAEEGVIREVKEETGLEVTSLRYLFSLPNRYKFSGVVLPTLDLFFACEVADDSKLQALDDASEAFWVALDRINPNEFGLDSIRKGVERYVKVMAIKK</sequence>
<proteinExistence type="predicted"/>
<dbReference type="PANTHER" id="PTHR43736">
    <property type="entry name" value="ADP-RIBOSE PYROPHOSPHATASE"/>
    <property type="match status" value="1"/>
</dbReference>
<dbReference type="PROSITE" id="PS51462">
    <property type="entry name" value="NUDIX"/>
    <property type="match status" value="1"/>
</dbReference>
<dbReference type="AlphaFoldDB" id="A0AAW4NS43"/>
<accession>A0AAW4NS43</accession>
<name>A0AAW4NS43_9BACT</name>
<dbReference type="EMBL" id="JAHXRF010000014">
    <property type="protein sequence ID" value="MBW4866265.1"/>
    <property type="molecule type" value="Genomic_DNA"/>
</dbReference>
<dbReference type="Proteomes" id="UP001196873">
    <property type="component" value="Unassembled WGS sequence"/>
</dbReference>
<evidence type="ECO:0000259" key="1">
    <source>
        <dbReference type="PROSITE" id="PS51462"/>
    </source>
</evidence>
<dbReference type="GO" id="GO:0016787">
    <property type="term" value="F:hydrolase activity"/>
    <property type="evidence" value="ECO:0007669"/>
    <property type="project" value="InterPro"/>
</dbReference>
<dbReference type="CDD" id="cd04681">
    <property type="entry name" value="NUDIX_Hydrolase"/>
    <property type="match status" value="1"/>
</dbReference>
<evidence type="ECO:0000313" key="2">
    <source>
        <dbReference type="EMBL" id="MBW4866265.1"/>
    </source>
</evidence>
<evidence type="ECO:0000313" key="3">
    <source>
        <dbReference type="Proteomes" id="UP001196873"/>
    </source>
</evidence>
<dbReference type="PANTHER" id="PTHR43736:SF1">
    <property type="entry name" value="DIHYDRONEOPTERIN TRIPHOSPHATE DIPHOSPHATASE"/>
    <property type="match status" value="1"/>
</dbReference>